<dbReference type="SUPFAM" id="SSF53850">
    <property type="entry name" value="Periplasmic binding protein-like II"/>
    <property type="match status" value="1"/>
</dbReference>
<name>A0A4R8WVI2_9MICO</name>
<evidence type="ECO:0000313" key="10">
    <source>
        <dbReference type="Proteomes" id="UP000298412"/>
    </source>
</evidence>
<dbReference type="EMBL" id="SOFP01000016">
    <property type="protein sequence ID" value="TFC18972.1"/>
    <property type="molecule type" value="Genomic_DNA"/>
</dbReference>
<dbReference type="OrthoDB" id="506341at2"/>
<dbReference type="InterPro" id="IPR010067">
    <property type="entry name" value="ABC_SsuA_sub-bd"/>
</dbReference>
<dbReference type="InterPro" id="IPR044527">
    <property type="entry name" value="NrtA/CpmA_ABC-bd_dom"/>
</dbReference>
<keyword evidence="6" id="KW-0997">Cell inner membrane</keyword>
<accession>A0A4R8WVI2</accession>
<dbReference type="GO" id="GO:0042597">
    <property type="term" value="C:periplasmic space"/>
    <property type="evidence" value="ECO:0007669"/>
    <property type="project" value="UniProtKB-SubCell"/>
</dbReference>
<dbReference type="RefSeq" id="WP_134565464.1">
    <property type="nucleotide sequence ID" value="NZ_SOFP01000016.1"/>
</dbReference>
<evidence type="ECO:0000256" key="5">
    <source>
        <dbReference type="ARBA" id="ARBA00022475"/>
    </source>
</evidence>
<keyword evidence="8" id="KW-0472">Membrane</keyword>
<dbReference type="GO" id="GO:0042626">
    <property type="term" value="F:ATPase-coupled transmembrane transporter activity"/>
    <property type="evidence" value="ECO:0007669"/>
    <property type="project" value="InterPro"/>
</dbReference>
<gene>
    <name evidence="9" type="ORF">E3O19_04040</name>
</gene>
<dbReference type="PANTHER" id="PTHR30024">
    <property type="entry name" value="ALIPHATIC SULFONATES-BINDING PROTEIN-RELATED"/>
    <property type="match status" value="1"/>
</dbReference>
<dbReference type="CDD" id="cd13553">
    <property type="entry name" value="PBP2_NrtA_CpmA_like"/>
    <property type="match status" value="1"/>
</dbReference>
<keyword evidence="4" id="KW-0813">Transport</keyword>
<keyword evidence="7" id="KW-0732">Signal</keyword>
<dbReference type="Gene3D" id="3.40.190.10">
    <property type="entry name" value="Periplasmic binding protein-like II"/>
    <property type="match status" value="2"/>
</dbReference>
<keyword evidence="10" id="KW-1185">Reference proteome</keyword>
<dbReference type="AlphaFoldDB" id="A0A4R8WVI2"/>
<evidence type="ECO:0000256" key="4">
    <source>
        <dbReference type="ARBA" id="ARBA00022448"/>
    </source>
</evidence>
<evidence type="ECO:0000256" key="2">
    <source>
        <dbReference type="ARBA" id="ARBA00004533"/>
    </source>
</evidence>
<dbReference type="GO" id="GO:0005886">
    <property type="term" value="C:plasma membrane"/>
    <property type="evidence" value="ECO:0007669"/>
    <property type="project" value="UniProtKB-SubCell"/>
</dbReference>
<comment type="subcellular location">
    <subcellularLocation>
        <location evidence="2">Cell inner membrane</location>
    </subcellularLocation>
    <subcellularLocation>
        <location evidence="1">Periplasm</location>
    </subcellularLocation>
</comment>
<proteinExistence type="inferred from homology"/>
<evidence type="ECO:0000256" key="1">
    <source>
        <dbReference type="ARBA" id="ARBA00004418"/>
    </source>
</evidence>
<evidence type="ECO:0000256" key="8">
    <source>
        <dbReference type="ARBA" id="ARBA00023136"/>
    </source>
</evidence>
<dbReference type="PANTHER" id="PTHR30024:SF47">
    <property type="entry name" value="TAURINE-BINDING PERIPLASMIC PROTEIN"/>
    <property type="match status" value="1"/>
</dbReference>
<keyword evidence="5" id="KW-1003">Cell membrane</keyword>
<reference evidence="9 10" key="1">
    <citation type="submission" date="2019-03" db="EMBL/GenBank/DDBJ databases">
        <title>Genomics of glacier-inhabiting Cryobacterium strains.</title>
        <authorList>
            <person name="Liu Q."/>
            <person name="Xin Y.-H."/>
        </authorList>
    </citation>
    <scope>NUCLEOTIDE SEQUENCE [LARGE SCALE GENOMIC DNA]</scope>
    <source>
        <strain evidence="9 10">MDT1-3</strain>
    </source>
</reference>
<dbReference type="Pfam" id="PF13379">
    <property type="entry name" value="NMT1_2"/>
    <property type="match status" value="1"/>
</dbReference>
<comment type="caution">
    <text evidence="9">The sequence shown here is derived from an EMBL/GenBank/DDBJ whole genome shotgun (WGS) entry which is preliminary data.</text>
</comment>
<evidence type="ECO:0000256" key="6">
    <source>
        <dbReference type="ARBA" id="ARBA00022519"/>
    </source>
</evidence>
<protein>
    <submittedName>
        <fullName evidence="9">ABC transporter substrate-binding protein</fullName>
    </submittedName>
</protein>
<evidence type="ECO:0000256" key="3">
    <source>
        <dbReference type="ARBA" id="ARBA00010742"/>
    </source>
</evidence>
<dbReference type="Proteomes" id="UP000298412">
    <property type="component" value="Unassembled WGS sequence"/>
</dbReference>
<evidence type="ECO:0000313" key="9">
    <source>
        <dbReference type="EMBL" id="TFC18972.1"/>
    </source>
</evidence>
<sequence length="376" mass="38040">MTRRTGLRAGLRAGLRGGLTVRAVLTVRTGLTVFAITVIPSLLGGCSAQGSTVAPAGPAAELRLGYFDNVTHAPALVGLEKGILANSLGDTKLRSQVFSAGPATIEALSAGAIDAAYLGPNPAVNSFIKSAGKSVRIVAGAASGGAALVVRAGIDSPADLAGTTIATPQLGNTQDVALRAWLGEQGYDTDTAGGGRVHIAPTDNAQTLALFQSGKIDGAWLPEPWVSRLVLDAGATVLVDEASLWPEGAFPTTVLLVRSEYLTEHPETVQALVAGHTASVGWLNAHPDEAATVINEKLTEDTGKGLSKAVITRALSRVTFTTDPLAATFPMLLKAGVTVGTAKSGTLAGLFDLAPLNTVLATAGGTPVSAAGLGTE</sequence>
<evidence type="ECO:0000256" key="7">
    <source>
        <dbReference type="ARBA" id="ARBA00022729"/>
    </source>
</evidence>
<organism evidence="9 10">
    <name type="scientific">Cryobacterium algoritolerans</name>
    <dbReference type="NCBI Taxonomy" id="1259184"/>
    <lineage>
        <taxon>Bacteria</taxon>
        <taxon>Bacillati</taxon>
        <taxon>Actinomycetota</taxon>
        <taxon>Actinomycetes</taxon>
        <taxon>Micrococcales</taxon>
        <taxon>Microbacteriaceae</taxon>
        <taxon>Cryobacterium</taxon>
    </lineage>
</organism>
<dbReference type="NCBIfam" id="TIGR01728">
    <property type="entry name" value="SsuA_fam"/>
    <property type="match status" value="1"/>
</dbReference>
<comment type="similarity">
    <text evidence="3">Belongs to the bacterial solute-binding protein SsuA/TauA family.</text>
</comment>